<evidence type="ECO:0000313" key="2">
    <source>
        <dbReference type="Proteomes" id="UP000266669"/>
    </source>
</evidence>
<gene>
    <name evidence="1" type="ORF">DLM78_03850</name>
</gene>
<accession>A0A8B3CV39</accession>
<organism evidence="1 2">
    <name type="scientific">Leptospira stimsonii</name>
    <dbReference type="NCBI Taxonomy" id="2202203"/>
    <lineage>
        <taxon>Bacteria</taxon>
        <taxon>Pseudomonadati</taxon>
        <taxon>Spirochaetota</taxon>
        <taxon>Spirochaetia</taxon>
        <taxon>Leptospirales</taxon>
        <taxon>Leptospiraceae</taxon>
        <taxon>Leptospira</taxon>
    </lineage>
</organism>
<reference evidence="2" key="1">
    <citation type="submission" date="2018-05" db="EMBL/GenBank/DDBJ databases">
        <title>Leptospira yasudae sp. nov. and Leptospira stimsonii sp. nov., two pathogenic species of the genus Leptospira isolated from environmental sources.</title>
        <authorList>
            <person name="Casanovas-Massana A."/>
            <person name="Hamond C."/>
            <person name="Santos L.A."/>
            <person name="Hacker K.P."/>
            <person name="Balassiano I."/>
            <person name="Medeiros M.A."/>
            <person name="Reis M.G."/>
            <person name="Ko A.I."/>
            <person name="Wunder E.A."/>
        </authorList>
    </citation>
    <scope>NUCLEOTIDE SEQUENCE [LARGE SCALE GENOMIC DNA]</scope>
    <source>
        <strain evidence="2">AMB6-RJ</strain>
    </source>
</reference>
<comment type="caution">
    <text evidence="1">The sequence shown here is derived from an EMBL/GenBank/DDBJ whole genome shotgun (WGS) entry which is preliminary data.</text>
</comment>
<sequence length="124" mass="13654">MYVFLFHCNQGERISFDASKGSGLAINILPAILKANSTPFHSTLIPASLNEGVSTSVSFSLTNPPADSTNYQFVREDTTGAGGDCNAVFLYLLRFQCIGINEPASDRQQLFRRQYDSEGDSHER</sequence>
<protein>
    <submittedName>
        <fullName evidence="1">Uncharacterized protein</fullName>
    </submittedName>
</protein>
<dbReference type="EMBL" id="QHCS01000001">
    <property type="protein sequence ID" value="RHX88104.1"/>
    <property type="molecule type" value="Genomic_DNA"/>
</dbReference>
<dbReference type="Proteomes" id="UP000266669">
    <property type="component" value="Unassembled WGS sequence"/>
</dbReference>
<name>A0A8B3CV39_9LEPT</name>
<evidence type="ECO:0000313" key="1">
    <source>
        <dbReference type="EMBL" id="RHX88104.1"/>
    </source>
</evidence>
<proteinExistence type="predicted"/>
<dbReference type="AlphaFoldDB" id="A0A8B3CV39"/>